<reference evidence="1 2" key="1">
    <citation type="submission" date="2018-02" db="EMBL/GenBank/DDBJ databases">
        <title>Draft genome of wild Prunus yedoensis var. nudiflora.</title>
        <authorList>
            <person name="Baek S."/>
            <person name="Kim J.-H."/>
            <person name="Choi K."/>
            <person name="Kim G.-B."/>
            <person name="Cho A."/>
            <person name="Jang H."/>
            <person name="Shin C.-H."/>
            <person name="Yu H.-J."/>
            <person name="Mun J.-H."/>
        </authorList>
    </citation>
    <scope>NUCLEOTIDE SEQUENCE [LARGE SCALE GENOMIC DNA]</scope>
    <source>
        <strain evidence="2">cv. Jeju island</strain>
        <tissue evidence="1">Leaf</tissue>
    </source>
</reference>
<comment type="caution">
    <text evidence="1">The sequence shown here is derived from an EMBL/GenBank/DDBJ whole genome shotgun (WGS) entry which is preliminary data.</text>
</comment>
<gene>
    <name evidence="1" type="ORF">Pyn_00642</name>
</gene>
<proteinExistence type="predicted"/>
<organism evidence="1 2">
    <name type="scientific">Prunus yedoensis var. nudiflora</name>
    <dbReference type="NCBI Taxonomy" id="2094558"/>
    <lineage>
        <taxon>Eukaryota</taxon>
        <taxon>Viridiplantae</taxon>
        <taxon>Streptophyta</taxon>
        <taxon>Embryophyta</taxon>
        <taxon>Tracheophyta</taxon>
        <taxon>Spermatophyta</taxon>
        <taxon>Magnoliopsida</taxon>
        <taxon>eudicotyledons</taxon>
        <taxon>Gunneridae</taxon>
        <taxon>Pentapetalae</taxon>
        <taxon>rosids</taxon>
        <taxon>fabids</taxon>
        <taxon>Rosales</taxon>
        <taxon>Rosaceae</taxon>
        <taxon>Amygdaloideae</taxon>
        <taxon>Amygdaleae</taxon>
        <taxon>Prunus</taxon>
    </lineage>
</organism>
<keyword evidence="2" id="KW-1185">Reference proteome</keyword>
<evidence type="ECO:0000313" key="2">
    <source>
        <dbReference type="Proteomes" id="UP000250321"/>
    </source>
</evidence>
<dbReference type="EMBL" id="PJQY01000384">
    <property type="protein sequence ID" value="PQQ11771.1"/>
    <property type="molecule type" value="Genomic_DNA"/>
</dbReference>
<dbReference type="AlphaFoldDB" id="A0A314Z4H7"/>
<name>A0A314Z4H7_PRUYE</name>
<dbReference type="GO" id="GO:0016740">
    <property type="term" value="F:transferase activity"/>
    <property type="evidence" value="ECO:0007669"/>
    <property type="project" value="InterPro"/>
</dbReference>
<evidence type="ECO:0000313" key="1">
    <source>
        <dbReference type="EMBL" id="PQQ11771.1"/>
    </source>
</evidence>
<sequence length="288" mass="31430">MARVQQGLSKEREGFGGLVREWFGFGTSCLGLRQTLGLGCVGLGHGGLGPLDIDIIWSWALEEREGTFSKGLGVSGLGTCCAVQQGAMWAWVEPRVLRYRRELATKTQVVLQVLSLLCKDTEGHEGPGVLKAWGFRRRHKACVLQGNVLRHEVPKVSLGTGVPKVSLGTGVLKALRCRRRHKACMLQGNELRHGVPKVSLGSTKLACCKTMSLGTGVPKVSLGKGVPKVKGCQRRHRAYMLQDNVFRHGDAEGELRQMGAECELRQRGAEGEWMPKATQSLHVARQCA</sequence>
<accession>A0A314Z4H7</accession>
<dbReference type="Proteomes" id="UP000250321">
    <property type="component" value="Unassembled WGS sequence"/>
</dbReference>
<dbReference type="PROSITE" id="PS00599">
    <property type="entry name" value="AA_TRANSFER_CLASS_2"/>
    <property type="match status" value="1"/>
</dbReference>
<dbReference type="InterPro" id="IPR001917">
    <property type="entry name" value="Aminotrans_II_pyridoxalP_BS"/>
</dbReference>
<protein>
    <submittedName>
        <fullName evidence="1">Uncharacterized protein</fullName>
    </submittedName>
</protein>